<comment type="pathway">
    <text evidence="1">Nucleoside biosynthesis; alpha-ribazole biosynthesis; alpha-ribazole from 5,6-dimethylbenzimidazole: step 1/2.</text>
</comment>
<evidence type="ECO:0000256" key="10">
    <source>
        <dbReference type="SAM" id="MobiDB-lite"/>
    </source>
</evidence>
<evidence type="ECO:0000256" key="6">
    <source>
        <dbReference type="ARBA" id="ARBA00022676"/>
    </source>
</evidence>
<comment type="caution">
    <text evidence="11">The sequence shown here is derived from an EMBL/GenBank/DDBJ whole genome shotgun (WGS) entry which is preliminary data.</text>
</comment>
<evidence type="ECO:0000256" key="1">
    <source>
        <dbReference type="ARBA" id="ARBA00005049"/>
    </source>
</evidence>
<feature type="region of interest" description="Disordered" evidence="10">
    <location>
        <begin position="1"/>
        <end position="24"/>
    </location>
</feature>
<dbReference type="Gene3D" id="3.40.50.10210">
    <property type="match status" value="1"/>
</dbReference>
<dbReference type="PANTHER" id="PTHR43463:SF1">
    <property type="entry name" value="NICOTINATE-NUCLEOTIDE--DIMETHYLBENZIMIDAZOLE PHOSPHORIBOSYLTRANSFERASE"/>
    <property type="match status" value="1"/>
</dbReference>
<dbReference type="Pfam" id="PF02277">
    <property type="entry name" value="DBI_PRT"/>
    <property type="match status" value="1"/>
</dbReference>
<dbReference type="InterPro" id="IPR036087">
    <property type="entry name" value="Nict_dMeBzImd_PRibTrfase_sf"/>
</dbReference>
<protein>
    <recommendedName>
        <fullName evidence="4">Nicotinate-nucleotide--dimethylbenzimidazole phosphoribosyltransferase</fullName>
        <ecNumber evidence="3">2.4.2.21</ecNumber>
    </recommendedName>
    <alternativeName>
        <fullName evidence="8">N(1)-alpha-phosphoribosyltransferase</fullName>
    </alternativeName>
</protein>
<evidence type="ECO:0000256" key="2">
    <source>
        <dbReference type="ARBA" id="ARBA00007110"/>
    </source>
</evidence>
<evidence type="ECO:0000256" key="4">
    <source>
        <dbReference type="ARBA" id="ARBA00015486"/>
    </source>
</evidence>
<evidence type="ECO:0000256" key="8">
    <source>
        <dbReference type="ARBA" id="ARBA00030686"/>
    </source>
</evidence>
<evidence type="ECO:0000256" key="7">
    <source>
        <dbReference type="ARBA" id="ARBA00022679"/>
    </source>
</evidence>
<evidence type="ECO:0000256" key="5">
    <source>
        <dbReference type="ARBA" id="ARBA00022573"/>
    </source>
</evidence>
<keyword evidence="5" id="KW-0169">Cobalamin biosynthesis</keyword>
<dbReference type="GO" id="GO:0008939">
    <property type="term" value="F:nicotinate-nucleotide-dimethylbenzimidazole phosphoribosyltransferase activity"/>
    <property type="evidence" value="ECO:0007669"/>
    <property type="project" value="UniProtKB-EC"/>
</dbReference>
<dbReference type="InterPro" id="IPR003200">
    <property type="entry name" value="Nict_dMeBzImd_PRibTrfase"/>
</dbReference>
<dbReference type="SUPFAM" id="SSF52733">
    <property type="entry name" value="Nicotinate mononucleotide:5,6-dimethylbenzimidazole phosphoribosyltransferase (CobT)"/>
    <property type="match status" value="1"/>
</dbReference>
<accession>A0ABW2PC05</accession>
<dbReference type="EMBL" id="JBHTCG010000034">
    <property type="protein sequence ID" value="MFC7387116.1"/>
    <property type="molecule type" value="Genomic_DNA"/>
</dbReference>
<proteinExistence type="inferred from homology"/>
<dbReference type="Gene3D" id="1.10.1610.10">
    <property type="match status" value="1"/>
</dbReference>
<dbReference type="RefSeq" id="WP_380830791.1">
    <property type="nucleotide sequence ID" value="NZ_JBHTCG010000034.1"/>
</dbReference>
<organism evidence="11 12">
    <name type="scientific">Sphaerisporangium rhizosphaerae</name>
    <dbReference type="NCBI Taxonomy" id="2269375"/>
    <lineage>
        <taxon>Bacteria</taxon>
        <taxon>Bacillati</taxon>
        <taxon>Actinomycetota</taxon>
        <taxon>Actinomycetes</taxon>
        <taxon>Streptosporangiales</taxon>
        <taxon>Streptosporangiaceae</taxon>
        <taxon>Sphaerisporangium</taxon>
    </lineage>
</organism>
<dbReference type="EC" id="2.4.2.21" evidence="3"/>
<keyword evidence="6 11" id="KW-0328">Glycosyltransferase</keyword>
<evidence type="ECO:0000256" key="9">
    <source>
        <dbReference type="ARBA" id="ARBA00047340"/>
    </source>
</evidence>
<feature type="compositionally biased region" description="Gly residues" evidence="10">
    <location>
        <begin position="12"/>
        <end position="21"/>
    </location>
</feature>
<gene>
    <name evidence="11" type="ORF">ACFQSB_33255</name>
</gene>
<keyword evidence="7 11" id="KW-0808">Transferase</keyword>
<comment type="similarity">
    <text evidence="2">Belongs to the CobT family.</text>
</comment>
<dbReference type="InterPro" id="IPR023195">
    <property type="entry name" value="Nict_dMeBzImd_PRibTrfase_N"/>
</dbReference>
<evidence type="ECO:0000313" key="11">
    <source>
        <dbReference type="EMBL" id="MFC7387116.1"/>
    </source>
</evidence>
<dbReference type="CDD" id="cd02439">
    <property type="entry name" value="DMB-PRT_CobT"/>
    <property type="match status" value="1"/>
</dbReference>
<sequence length="371" mass="37445">MPETSDAVRSGSGSGAAGGPGPLDHRARIEQLCARVPAPDPYSRRLSEVRQRTQARPAGSLGRLDELTHQIAAVRRTHASGPLPAVVSVLAADHGVAARGVSAHPHGLTGRVLRLVNAGQAPVNRIAARIPARVETADFGLLDAVGDQRYKVAAGTADIGVADAMSPDEAHRAVLAGATYCERRLADAAMIGVGEIGVGNTTVAAALAARLLGVPSAGLVGAGSGVDEPTVRYKRELVDQALFRVRGVPDDPLRLLAALGGLEIAGNVGVVIAAASRHQVVVIDGTITAVAALLAVRICPTAAGSIVAAHLSTEPAHAPLLAALGQKPLLGLDMRLGMASGAAFALGLINSMLAVAGLTPPAKAVGLAEPS</sequence>
<comment type="catalytic activity">
    <reaction evidence="9">
        <text>5,6-dimethylbenzimidazole + nicotinate beta-D-ribonucleotide = alpha-ribazole 5'-phosphate + nicotinate + H(+)</text>
        <dbReference type="Rhea" id="RHEA:11196"/>
        <dbReference type="ChEBI" id="CHEBI:15378"/>
        <dbReference type="ChEBI" id="CHEBI:15890"/>
        <dbReference type="ChEBI" id="CHEBI:32544"/>
        <dbReference type="ChEBI" id="CHEBI:57502"/>
        <dbReference type="ChEBI" id="CHEBI:57918"/>
        <dbReference type="EC" id="2.4.2.21"/>
    </reaction>
</comment>
<evidence type="ECO:0000256" key="3">
    <source>
        <dbReference type="ARBA" id="ARBA00011991"/>
    </source>
</evidence>
<dbReference type="Proteomes" id="UP001596496">
    <property type="component" value="Unassembled WGS sequence"/>
</dbReference>
<dbReference type="PANTHER" id="PTHR43463">
    <property type="entry name" value="NICOTINATE-NUCLEOTIDE--DIMETHYLBENZIMIDAZOLE PHOSPHORIBOSYLTRANSFERASE"/>
    <property type="match status" value="1"/>
</dbReference>
<reference evidence="12" key="1">
    <citation type="journal article" date="2019" name="Int. J. Syst. Evol. Microbiol.">
        <title>The Global Catalogue of Microorganisms (GCM) 10K type strain sequencing project: providing services to taxonomists for standard genome sequencing and annotation.</title>
        <authorList>
            <consortium name="The Broad Institute Genomics Platform"/>
            <consortium name="The Broad Institute Genome Sequencing Center for Infectious Disease"/>
            <person name="Wu L."/>
            <person name="Ma J."/>
        </authorList>
    </citation>
    <scope>NUCLEOTIDE SEQUENCE [LARGE SCALE GENOMIC DNA]</scope>
    <source>
        <strain evidence="12">CECT 7649</strain>
    </source>
</reference>
<evidence type="ECO:0000313" key="12">
    <source>
        <dbReference type="Proteomes" id="UP001596496"/>
    </source>
</evidence>
<keyword evidence="12" id="KW-1185">Reference proteome</keyword>
<name>A0ABW2PC05_9ACTN</name>